<keyword evidence="3" id="KW-1185">Reference proteome</keyword>
<accession>A0A4Y7RGB2</accession>
<dbReference type="Pfam" id="PF07456">
    <property type="entry name" value="Hpre_diP_synt_I"/>
    <property type="match status" value="1"/>
</dbReference>
<dbReference type="Proteomes" id="UP000298324">
    <property type="component" value="Unassembled WGS sequence"/>
</dbReference>
<dbReference type="InterPro" id="IPR010898">
    <property type="entry name" value="Hpre_diP_synth_I"/>
</dbReference>
<keyword evidence="1" id="KW-0472">Membrane</keyword>
<keyword evidence="1" id="KW-0812">Transmembrane</keyword>
<feature type="transmembrane region" description="Helical" evidence="1">
    <location>
        <begin position="79"/>
        <end position="99"/>
    </location>
</feature>
<evidence type="ECO:0000313" key="2">
    <source>
        <dbReference type="EMBL" id="TEB08048.1"/>
    </source>
</evidence>
<evidence type="ECO:0000313" key="3">
    <source>
        <dbReference type="Proteomes" id="UP000298324"/>
    </source>
</evidence>
<dbReference type="EMBL" id="QFGA01000001">
    <property type="protein sequence ID" value="TEB08048.1"/>
    <property type="molecule type" value="Genomic_DNA"/>
</dbReference>
<feature type="transmembrane region" description="Helical" evidence="1">
    <location>
        <begin position="106"/>
        <end position="127"/>
    </location>
</feature>
<dbReference type="PIRSF" id="PIRSF027391">
    <property type="entry name" value="Hpre_diP_synt_I"/>
    <property type="match status" value="1"/>
</dbReference>
<dbReference type="RefSeq" id="WP_206663736.1">
    <property type="nucleotide sequence ID" value="NZ_QFGA01000001.1"/>
</dbReference>
<keyword evidence="1" id="KW-1133">Transmembrane helix</keyword>
<dbReference type="AlphaFoldDB" id="A0A4Y7RGB2"/>
<dbReference type="InterPro" id="IPR014535">
    <property type="entry name" value="Hpre_diP_synt_I"/>
</dbReference>
<protein>
    <submittedName>
        <fullName evidence="2">Heptaprenyl diphosphate synthase component I</fullName>
    </submittedName>
</protein>
<feature type="transmembrane region" description="Helical" evidence="1">
    <location>
        <begin position="133"/>
        <end position="155"/>
    </location>
</feature>
<proteinExistence type="predicted"/>
<name>A0A4Y7RGB2_9FIRM</name>
<organism evidence="2 3">
    <name type="scientific">Pelotomaculum schinkii</name>
    <dbReference type="NCBI Taxonomy" id="78350"/>
    <lineage>
        <taxon>Bacteria</taxon>
        <taxon>Bacillati</taxon>
        <taxon>Bacillota</taxon>
        <taxon>Clostridia</taxon>
        <taxon>Eubacteriales</taxon>
        <taxon>Desulfotomaculaceae</taxon>
        <taxon>Pelotomaculum</taxon>
    </lineage>
</organism>
<sequence length="173" mass="18661">MFSTKRIVTIAMFVALATVISIVERSVIIPGVPPGVKLGLANIVTLLSILVLGYKDAFFVVAVRCILGSLLGGNPVGFLFSITGGMLSTLVMSVMWRYLKKYVSIVNISVIGAICHNIGQLFVASVLAQDFHIYILLPVLMISAVITGYNVGLLTKYVYKSLYDRNIGGYGIP</sequence>
<reference evidence="2 3" key="1">
    <citation type="journal article" date="2018" name="Environ. Microbiol.">
        <title>Novel energy conservation strategies and behaviour of Pelotomaculum schinkii driving syntrophic propionate catabolism.</title>
        <authorList>
            <person name="Hidalgo-Ahumada C.A.P."/>
            <person name="Nobu M.K."/>
            <person name="Narihiro T."/>
            <person name="Tamaki H."/>
            <person name="Liu W.T."/>
            <person name="Kamagata Y."/>
            <person name="Stams A.J.M."/>
            <person name="Imachi H."/>
            <person name="Sousa D.Z."/>
        </authorList>
    </citation>
    <scope>NUCLEOTIDE SEQUENCE [LARGE SCALE GENOMIC DNA]</scope>
    <source>
        <strain evidence="2 3">HH</strain>
    </source>
</reference>
<comment type="caution">
    <text evidence="2">The sequence shown here is derived from an EMBL/GenBank/DDBJ whole genome shotgun (WGS) entry which is preliminary data.</text>
</comment>
<gene>
    <name evidence="2" type="ORF">Psch_01603</name>
</gene>
<dbReference type="Gene3D" id="1.10.1760.20">
    <property type="match status" value="1"/>
</dbReference>
<evidence type="ECO:0000256" key="1">
    <source>
        <dbReference type="SAM" id="Phobius"/>
    </source>
</evidence>